<evidence type="ECO:0000256" key="21">
    <source>
        <dbReference type="ARBA" id="ARBA00042448"/>
    </source>
</evidence>
<evidence type="ECO:0000256" key="2">
    <source>
        <dbReference type="ARBA" id="ARBA00004613"/>
    </source>
</evidence>
<evidence type="ECO:0000313" key="35">
    <source>
        <dbReference type="Proteomes" id="UP000265100"/>
    </source>
</evidence>
<evidence type="ECO:0000256" key="33">
    <source>
        <dbReference type="ARBA" id="ARBA00082805"/>
    </source>
</evidence>
<evidence type="ECO:0000256" key="20">
    <source>
        <dbReference type="ARBA" id="ARBA00039107"/>
    </source>
</evidence>
<evidence type="ECO:0000256" key="14">
    <source>
        <dbReference type="ARBA" id="ARBA00023136"/>
    </source>
</evidence>
<dbReference type="Ensembl" id="ENSACLT00000017572.2">
    <property type="protein sequence ID" value="ENSACLP00000017158.2"/>
    <property type="gene ID" value="ENSACLG00000011698.2"/>
</dbReference>
<evidence type="ECO:0000256" key="10">
    <source>
        <dbReference type="ARBA" id="ARBA00022968"/>
    </source>
</evidence>
<comment type="catalytic activity">
    <reaction evidence="27">
        <text>ganglioside GM1 (d18:1(4E)/18:0) + CMP-N-acetyl-beta-neuraminate = ganglioside GD1a (18:1(4E)/18:0) + CMP + H(+)</text>
        <dbReference type="Rhea" id="RHEA:48248"/>
        <dbReference type="ChEBI" id="CHEBI:15378"/>
        <dbReference type="ChEBI" id="CHEBI:57812"/>
        <dbReference type="ChEBI" id="CHEBI:60377"/>
        <dbReference type="ChEBI" id="CHEBI:73110"/>
        <dbReference type="ChEBI" id="CHEBI:90153"/>
    </reaction>
    <physiologicalReaction direction="left-to-right" evidence="27">
        <dbReference type="Rhea" id="RHEA:48249"/>
    </physiologicalReaction>
</comment>
<comment type="subcellular location">
    <subcellularLocation>
        <location evidence="1">Golgi apparatus membrane</location>
        <topology evidence="1">Single-pass type II membrane protein</topology>
    </subcellularLocation>
    <subcellularLocation>
        <location evidence="18">Golgi apparatus</location>
        <location evidence="18">Golgi stack membrane</location>
    </subcellularLocation>
    <subcellularLocation>
        <location evidence="2">Secreted</location>
    </subcellularLocation>
</comment>
<dbReference type="Gene3D" id="3.90.1480.20">
    <property type="entry name" value="Glycosyl transferase family 29"/>
    <property type="match status" value="1"/>
</dbReference>
<dbReference type="AlphaFoldDB" id="A0A3P8PJL3"/>
<reference evidence="35" key="2">
    <citation type="submission" date="2023-03" db="EMBL/GenBank/DDBJ databases">
        <authorList>
            <consortium name="Wellcome Sanger Institute Data Sharing"/>
        </authorList>
    </citation>
    <scope>NUCLEOTIDE SEQUENCE [LARGE SCALE GENOMIC DNA]</scope>
</reference>
<dbReference type="PANTHER" id="PTHR46032:SF6">
    <property type="entry name" value="CMP-N-ACETYLNEURAMINATE-BETA-GALACTOSAMIDE-ALPHA-2,3-SIALYLTRANSFERASE 1"/>
    <property type="match status" value="1"/>
</dbReference>
<keyword evidence="6" id="KW-0964">Secreted</keyword>
<evidence type="ECO:0000256" key="22">
    <source>
        <dbReference type="ARBA" id="ARBA00042990"/>
    </source>
</evidence>
<dbReference type="OMA" id="ISDFLWW"/>
<dbReference type="FunFam" id="3.90.1480.20:FF:000002">
    <property type="entry name" value="CMP-N-acetylneuraminate-beta-galactosamide- alpha-2,3-sialyltransferase 2"/>
    <property type="match status" value="1"/>
</dbReference>
<keyword evidence="15" id="KW-1015">Disulfide bond</keyword>
<dbReference type="GO" id="GO:0032580">
    <property type="term" value="C:Golgi cisterna membrane"/>
    <property type="evidence" value="ECO:0007669"/>
    <property type="project" value="UniProtKB-SubCell"/>
</dbReference>
<dbReference type="GeneTree" id="ENSGT00940000154725"/>
<evidence type="ECO:0000256" key="11">
    <source>
        <dbReference type="ARBA" id="ARBA00022989"/>
    </source>
</evidence>
<dbReference type="InterPro" id="IPR001675">
    <property type="entry name" value="Glyco_trans_29"/>
</dbReference>
<evidence type="ECO:0000256" key="24">
    <source>
        <dbReference type="ARBA" id="ARBA00043673"/>
    </source>
</evidence>
<dbReference type="EC" id="2.4.3.4" evidence="20"/>
<reference evidence="34" key="4">
    <citation type="submission" date="2025-09" db="UniProtKB">
        <authorList>
            <consortium name="Ensembl"/>
        </authorList>
    </citation>
    <scope>IDENTIFICATION</scope>
</reference>
<comment type="catalytic activity">
    <reaction evidence="25">
        <text>a ganglioside GM1 (d18:1(4E)) + CMP-N-acetyl-beta-neuraminate = a ganglioside GD1a (d18:1(4E)) + CMP + H(+)</text>
        <dbReference type="Rhea" id="RHEA:18021"/>
        <dbReference type="ChEBI" id="CHEBI:15378"/>
        <dbReference type="ChEBI" id="CHEBI:57812"/>
        <dbReference type="ChEBI" id="CHEBI:60377"/>
        <dbReference type="ChEBI" id="CHEBI:77709"/>
        <dbReference type="ChEBI" id="CHEBI:78445"/>
        <dbReference type="EC" id="2.4.3.2"/>
    </reaction>
    <physiologicalReaction direction="left-to-right" evidence="25">
        <dbReference type="Rhea" id="RHEA:18022"/>
    </physiologicalReaction>
</comment>
<keyword evidence="9" id="KW-0812">Transmembrane</keyword>
<evidence type="ECO:0000256" key="12">
    <source>
        <dbReference type="ARBA" id="ARBA00023034"/>
    </source>
</evidence>
<comment type="pathway">
    <text evidence="3">Protein modification; protein glycosylation.</text>
</comment>
<proteinExistence type="inferred from homology"/>
<accession>A0A3P8PJL3</accession>
<dbReference type="Proteomes" id="UP000265100">
    <property type="component" value="Chromosome 22"/>
</dbReference>
<dbReference type="Pfam" id="PF00777">
    <property type="entry name" value="Glyco_transf_29"/>
    <property type="match status" value="1"/>
</dbReference>
<dbReference type="PANTHER" id="PTHR46032">
    <property type="entry name" value="ALPHA-2,3-SIALYLTRANSFERASE ST3GAL I ISOFORM X1"/>
    <property type="match status" value="1"/>
</dbReference>
<comment type="catalytic activity">
    <reaction evidence="17">
        <text>a beta-D-galactosyl-(1-&gt;3)-N-acetyl-alpha-D-galactosaminyl derivative + CMP-N-acetyl-beta-neuraminate = an N-acetyl-alpha-neuraminyl-(2-&gt;3)-beta-D-galactosyl-(1-&gt;3)-N-acetyl-alpha-D-galactosaminyl derivative + CMP + H(+)</text>
        <dbReference type="Rhea" id="RHEA:21616"/>
        <dbReference type="ChEBI" id="CHEBI:15378"/>
        <dbReference type="ChEBI" id="CHEBI:57812"/>
        <dbReference type="ChEBI" id="CHEBI:60377"/>
        <dbReference type="ChEBI" id="CHEBI:133470"/>
        <dbReference type="ChEBI" id="CHEBI:139596"/>
        <dbReference type="EC" id="2.4.3.4"/>
    </reaction>
    <physiologicalReaction direction="left-to-right" evidence="17">
        <dbReference type="Rhea" id="RHEA:21617"/>
    </physiologicalReaction>
</comment>
<comment type="pathway">
    <text evidence="4">Glycolipid biosynthesis.</text>
</comment>
<evidence type="ECO:0000256" key="13">
    <source>
        <dbReference type="ARBA" id="ARBA00023098"/>
    </source>
</evidence>
<keyword evidence="12" id="KW-0333">Golgi apparatus</keyword>
<dbReference type="GO" id="GO:0003836">
    <property type="term" value="F:beta-galactoside (CMP) alpha-2,3-sialyltransferase activity"/>
    <property type="evidence" value="ECO:0007669"/>
    <property type="project" value="UniProtKB-EC"/>
</dbReference>
<evidence type="ECO:0000256" key="18">
    <source>
        <dbReference type="ARBA" id="ARBA00037859"/>
    </source>
</evidence>
<keyword evidence="16" id="KW-0325">Glycoprotein</keyword>
<dbReference type="GO" id="GO:0000139">
    <property type="term" value="C:Golgi membrane"/>
    <property type="evidence" value="ECO:0007669"/>
    <property type="project" value="UniProtKB-SubCell"/>
</dbReference>
<evidence type="ECO:0000256" key="19">
    <source>
        <dbReference type="ARBA" id="ARBA00039106"/>
    </source>
</evidence>
<comment type="similarity">
    <text evidence="5">Belongs to the glycosyltransferase 29 family.</text>
</comment>
<evidence type="ECO:0000256" key="29">
    <source>
        <dbReference type="ARBA" id="ARBA00062545"/>
    </source>
</evidence>
<dbReference type="GO" id="GO:0006629">
    <property type="term" value="P:lipid metabolic process"/>
    <property type="evidence" value="ECO:0007669"/>
    <property type="project" value="UniProtKB-KW"/>
</dbReference>
<dbReference type="GO" id="GO:0005576">
    <property type="term" value="C:extracellular region"/>
    <property type="evidence" value="ECO:0007669"/>
    <property type="project" value="UniProtKB-SubCell"/>
</dbReference>
<evidence type="ECO:0000256" key="8">
    <source>
        <dbReference type="ARBA" id="ARBA00022679"/>
    </source>
</evidence>
<dbReference type="STRING" id="8154.ENSACLP00000017158"/>
<dbReference type="OrthoDB" id="10264956at2759"/>
<dbReference type="InterPro" id="IPR038578">
    <property type="entry name" value="GT29-like_sf"/>
</dbReference>
<evidence type="ECO:0000256" key="9">
    <source>
        <dbReference type="ARBA" id="ARBA00022692"/>
    </source>
</evidence>
<evidence type="ECO:0000256" key="27">
    <source>
        <dbReference type="ARBA" id="ARBA00047509"/>
    </source>
</evidence>
<evidence type="ECO:0000256" key="23">
    <source>
        <dbReference type="ARBA" id="ARBA00042991"/>
    </source>
</evidence>
<organism evidence="34 35">
    <name type="scientific">Astatotilapia calliptera</name>
    <name type="common">Eastern happy</name>
    <name type="synonym">Chromis callipterus</name>
    <dbReference type="NCBI Taxonomy" id="8154"/>
    <lineage>
        <taxon>Eukaryota</taxon>
        <taxon>Metazoa</taxon>
        <taxon>Chordata</taxon>
        <taxon>Craniata</taxon>
        <taxon>Vertebrata</taxon>
        <taxon>Euteleostomi</taxon>
        <taxon>Actinopterygii</taxon>
        <taxon>Neopterygii</taxon>
        <taxon>Teleostei</taxon>
        <taxon>Neoteleostei</taxon>
        <taxon>Acanthomorphata</taxon>
        <taxon>Ovalentaria</taxon>
        <taxon>Cichlomorphae</taxon>
        <taxon>Cichliformes</taxon>
        <taxon>Cichlidae</taxon>
        <taxon>African cichlids</taxon>
        <taxon>Pseudocrenilabrinae</taxon>
        <taxon>Haplochromini</taxon>
        <taxon>Astatotilapia</taxon>
    </lineage>
</organism>
<protein>
    <recommendedName>
        <fullName evidence="30">CMP-N-acetylneuraminate-beta-galactosamide-alpha-2,3-sialyltransferase 2</fullName>
        <ecNumber evidence="19">2.4.3.2</ecNumber>
        <ecNumber evidence="20">2.4.3.4</ecNumber>
    </recommendedName>
    <alternativeName>
        <fullName evidence="23">Gal-NAc6S</fullName>
    </alternativeName>
    <alternativeName>
        <fullName evidence="21">Gal-beta-1,3-GalNAc-alpha-2,3-sialyltransferase</fullName>
    </alternativeName>
    <alternativeName>
        <fullName evidence="22">Monosialoganglioside sialyltransferase</fullName>
    </alternativeName>
    <alternativeName>
        <fullName evidence="31">ST3Gal II</fullName>
    </alternativeName>
    <alternativeName>
        <fullName evidence="32">ST3GalA.2</fullName>
    </alternativeName>
    <alternativeName>
        <fullName evidence="33">Sialyltransferase 4B</fullName>
    </alternativeName>
</protein>
<keyword evidence="11" id="KW-1133">Transmembrane helix</keyword>
<evidence type="ECO:0000256" key="5">
    <source>
        <dbReference type="ARBA" id="ARBA00006003"/>
    </source>
</evidence>
<evidence type="ECO:0000256" key="6">
    <source>
        <dbReference type="ARBA" id="ARBA00022525"/>
    </source>
</evidence>
<evidence type="ECO:0000256" key="4">
    <source>
        <dbReference type="ARBA" id="ARBA00004934"/>
    </source>
</evidence>
<evidence type="ECO:0000256" key="31">
    <source>
        <dbReference type="ARBA" id="ARBA00081228"/>
    </source>
</evidence>
<evidence type="ECO:0000256" key="28">
    <source>
        <dbReference type="ARBA" id="ARBA00052027"/>
    </source>
</evidence>
<comment type="catalytic activity">
    <reaction evidence="28">
        <text>a globoside GalGb4Cer + CMP-N-acetyl-beta-neuraminate = a globoside MSGG + CMP + H(+)</text>
        <dbReference type="Rhea" id="RHEA:65372"/>
        <dbReference type="ChEBI" id="CHEBI:15378"/>
        <dbReference type="ChEBI" id="CHEBI:57812"/>
        <dbReference type="ChEBI" id="CHEBI:60377"/>
        <dbReference type="ChEBI" id="CHEBI:140623"/>
        <dbReference type="ChEBI" id="CHEBI:140691"/>
    </reaction>
    <physiologicalReaction direction="left-to-right" evidence="28">
        <dbReference type="Rhea" id="RHEA:65373"/>
    </physiologicalReaction>
</comment>
<dbReference type="Bgee" id="ENSACLG00000011698">
    <property type="expression patterns" value="Expressed in zone of skin and 1 other cell type or tissue"/>
</dbReference>
<reference evidence="34" key="3">
    <citation type="submission" date="2025-08" db="UniProtKB">
        <authorList>
            <consortium name="Ensembl"/>
        </authorList>
    </citation>
    <scope>IDENTIFICATION</scope>
</reference>
<sequence>MLQRKPFVFFVLLCATAIGVFSRASWILNVYQDFFLPQNESVCSCNKCLMEYDPWLSELMKESPEPFLSPTNNISENTFNWWKGIQTDRRNFALYNKTVDKVFQIFPPKVNFTRSSPDLCRTCAVVGNSGNLNGSHYGPLIDFHDIVIRINRGPTKGFERDVGNKTTYHVMYPRSFKNLDNTTHLVFFPFKIYDLQWLIRSFTQRQKETAKSGLKTNTDMVMILSPAFMKYVHYVWLKKHGRYPSTGFLTLVLSLYLCDEVDVFGFGADKNGNWNHYYEQIKNKRLKTGQHPGRVEYQYIEKLHKQRKIHFFRGCRRPHHKTPYGVEKGLAAATVELHSSRKHVISTVAVNTHGYRGSLAS</sequence>
<comment type="subunit">
    <text evidence="29">Homodimer; disulfide-linked. Homodimer formation occurs in the endoplasmic reticulum.</text>
</comment>
<dbReference type="GO" id="GO:0047288">
    <property type="term" value="F:beta-D-galactosyl-(1-&gt;3)-N-acetyl-beta-D-galactosaminide alpha-2,3- sialyltransferase"/>
    <property type="evidence" value="ECO:0007669"/>
    <property type="project" value="UniProtKB-EC"/>
</dbReference>
<keyword evidence="35" id="KW-1185">Reference proteome</keyword>
<evidence type="ECO:0000256" key="26">
    <source>
        <dbReference type="ARBA" id="ARBA00043816"/>
    </source>
</evidence>
<dbReference type="EC" id="2.4.3.2" evidence="19"/>
<keyword evidence="14" id="KW-0472">Membrane</keyword>
<evidence type="ECO:0000256" key="25">
    <source>
        <dbReference type="ARBA" id="ARBA00043773"/>
    </source>
</evidence>
<name>A0A3P8PJL3_ASTCA</name>
<keyword evidence="7" id="KW-0328">Glycosyltransferase</keyword>
<keyword evidence="10" id="KW-0735">Signal-anchor</keyword>
<evidence type="ECO:0000256" key="3">
    <source>
        <dbReference type="ARBA" id="ARBA00004922"/>
    </source>
</evidence>
<evidence type="ECO:0000256" key="32">
    <source>
        <dbReference type="ARBA" id="ARBA00081332"/>
    </source>
</evidence>
<evidence type="ECO:0000256" key="30">
    <source>
        <dbReference type="ARBA" id="ARBA00072809"/>
    </source>
</evidence>
<evidence type="ECO:0000256" key="15">
    <source>
        <dbReference type="ARBA" id="ARBA00023157"/>
    </source>
</evidence>
<comment type="catalytic activity">
    <reaction evidence="24">
        <text>a ganglioside GA1 (d18:1(4E)) + CMP-N-acetyl-beta-neuraminate = a ganglioside GM1b (d18:1(4E)) + CMP + H(+)</text>
        <dbReference type="Rhea" id="RHEA:47560"/>
        <dbReference type="ChEBI" id="CHEBI:15378"/>
        <dbReference type="ChEBI" id="CHEBI:27938"/>
        <dbReference type="ChEBI" id="CHEBI:57812"/>
        <dbReference type="ChEBI" id="CHEBI:60377"/>
        <dbReference type="ChEBI" id="CHEBI:78568"/>
    </reaction>
    <physiologicalReaction direction="left-to-right" evidence="24">
        <dbReference type="Rhea" id="RHEA:47561"/>
    </physiologicalReaction>
</comment>
<reference evidence="34 35" key="1">
    <citation type="submission" date="2018-05" db="EMBL/GenBank/DDBJ databases">
        <authorList>
            <person name="Datahose"/>
        </authorList>
    </citation>
    <scope>NUCLEOTIDE SEQUENCE</scope>
</reference>
<evidence type="ECO:0000313" key="34">
    <source>
        <dbReference type="Ensembl" id="ENSACLP00000017158.2"/>
    </source>
</evidence>
<evidence type="ECO:0000256" key="1">
    <source>
        <dbReference type="ARBA" id="ARBA00004323"/>
    </source>
</evidence>
<evidence type="ECO:0000256" key="17">
    <source>
        <dbReference type="ARBA" id="ARBA00036292"/>
    </source>
</evidence>
<dbReference type="GO" id="GO:0097503">
    <property type="term" value="P:sialylation"/>
    <property type="evidence" value="ECO:0007669"/>
    <property type="project" value="TreeGrafter"/>
</dbReference>
<dbReference type="InterPro" id="IPR051757">
    <property type="entry name" value="Beta-gal_alpha2-3_sialyltrans"/>
</dbReference>
<keyword evidence="13" id="KW-0443">Lipid metabolism</keyword>
<keyword evidence="8" id="KW-0808">Transferase</keyword>
<comment type="catalytic activity">
    <reaction evidence="26">
        <text>a ganglioside GA1 + CMP-N-acetyl-beta-neuraminate = a ganglioside GM1b + CMP + H(+)</text>
        <dbReference type="Rhea" id="RHEA:48244"/>
        <dbReference type="ChEBI" id="CHEBI:15378"/>
        <dbReference type="ChEBI" id="CHEBI:57812"/>
        <dbReference type="ChEBI" id="CHEBI:60377"/>
        <dbReference type="ChEBI" id="CHEBI:88069"/>
        <dbReference type="ChEBI" id="CHEBI:90151"/>
    </reaction>
    <physiologicalReaction direction="left-to-right" evidence="26">
        <dbReference type="Rhea" id="RHEA:48245"/>
    </physiologicalReaction>
</comment>
<evidence type="ECO:0000256" key="16">
    <source>
        <dbReference type="ARBA" id="ARBA00023180"/>
    </source>
</evidence>
<evidence type="ECO:0000256" key="7">
    <source>
        <dbReference type="ARBA" id="ARBA00022676"/>
    </source>
</evidence>